<protein>
    <submittedName>
        <fullName evidence="4">Glutamate-1-semialdehyde 2,1-aminomutase</fullName>
    </submittedName>
</protein>
<accession>A0A327WVX0</accession>
<feature type="domain" description="Amidohydrolase-related" evidence="3">
    <location>
        <begin position="28"/>
        <end position="330"/>
    </location>
</feature>
<dbReference type="AlphaFoldDB" id="A0A327WVX0"/>
<proteinExistence type="predicted"/>
<dbReference type="InterPro" id="IPR015421">
    <property type="entry name" value="PyrdxlP-dep_Trfase_major"/>
</dbReference>
<organism evidence="4 5">
    <name type="scientific">Larkinella arboricola</name>
    <dbReference type="NCBI Taxonomy" id="643671"/>
    <lineage>
        <taxon>Bacteria</taxon>
        <taxon>Pseudomonadati</taxon>
        <taxon>Bacteroidota</taxon>
        <taxon>Cytophagia</taxon>
        <taxon>Cytophagales</taxon>
        <taxon>Spirosomataceae</taxon>
        <taxon>Larkinella</taxon>
    </lineage>
</organism>
<dbReference type="InterPro" id="IPR015422">
    <property type="entry name" value="PyrdxlP-dep_Trfase_small"/>
</dbReference>
<name>A0A327WVX0_LARAB</name>
<dbReference type="GO" id="GO:0030170">
    <property type="term" value="F:pyridoxal phosphate binding"/>
    <property type="evidence" value="ECO:0007669"/>
    <property type="project" value="InterPro"/>
</dbReference>
<dbReference type="EMBL" id="QLMC01000006">
    <property type="protein sequence ID" value="RAJ93250.1"/>
    <property type="molecule type" value="Genomic_DNA"/>
</dbReference>
<dbReference type="GO" id="GO:0008483">
    <property type="term" value="F:transaminase activity"/>
    <property type="evidence" value="ECO:0007669"/>
    <property type="project" value="InterPro"/>
</dbReference>
<evidence type="ECO:0000256" key="2">
    <source>
        <dbReference type="ARBA" id="ARBA00022898"/>
    </source>
</evidence>
<dbReference type="InterPro" id="IPR005814">
    <property type="entry name" value="Aminotrans_3"/>
</dbReference>
<dbReference type="Gene3D" id="3.20.20.140">
    <property type="entry name" value="Metal-dependent hydrolases"/>
    <property type="match status" value="1"/>
</dbReference>
<dbReference type="InterPro" id="IPR006680">
    <property type="entry name" value="Amidohydro-rel"/>
</dbReference>
<comment type="caution">
    <text evidence="4">The sequence shown here is derived from an EMBL/GenBank/DDBJ whole genome shotgun (WGS) entry which is preliminary data.</text>
</comment>
<sequence length="777" mass="85809">MKYNSELTATDHQLSVSSLQGFMPDEIYDIHTHPYHPAHFAPGTFPFLKDTGVLGCKQHRDALLQYMPVKTIHGLYFGMPHKNAARPEINSWVGTEVKENGTALSRALMVVSPQDEPEQVARDLRSGLFCGVKVYHCYASRPDTMNASLTEYVPEWLWELLHEINGVLLLHIVRDGAMEDPDNQREVRRLCRAYPNVNLILAHVGRSFNYRNARSGLYSVVDLDNVVIDTSAVTESESFAAALRILGPRRVLWGSDFPVSELRGRCVTTGDYFFWLHPELIDLKHRPPTTSEMTLVGIESLLTLREACEDTGLTQKDVSDLFLNNALRLLKPHLPQQAVPQEETGPELWKHAREVISGGTGLLSKRAEMFDQHQWPAYFSKSSGCEVWDLAGRRYLDFAGGIGAVLLGYADPDVNAAVQRRVLLGSYSSLVNPQEVELADLLLELHPWAGKVRYTRGGGDALVQAVRIARAATGKSGIAFCGYHGWHDWYLAANLSDDTALDGHLLPGLEPKGVPRELRGTSVPFRYNDFESFEAALNKLGSNLAGVVMEPMRSQYPQDDFLNRVAARCRESGAVFVVDEVTSGLRYGFPGALSKFGVAPDLVVYAKAMSNGFPFGVVIGRDDIMLKADASFISSSYWTDGVGTAAALAVLKKMKALNVHESLWSRGVAWKEALEKIAARYPGCGLQVGGMPVSPTLQFQLGPHSGLVKTKFIAKMLEKGILASSALYLMFAHEEKHIQAFLEAFEQVLKELEPEIQGGLENSSHGGQNQLGFARLA</sequence>
<evidence type="ECO:0000313" key="5">
    <source>
        <dbReference type="Proteomes" id="UP000248790"/>
    </source>
</evidence>
<dbReference type="InterPro" id="IPR032466">
    <property type="entry name" value="Metal_Hydrolase"/>
</dbReference>
<dbReference type="Gene3D" id="3.90.1150.10">
    <property type="entry name" value="Aspartate Aminotransferase, domain 1"/>
    <property type="match status" value="1"/>
</dbReference>
<dbReference type="InterPro" id="IPR015424">
    <property type="entry name" value="PyrdxlP-dep_Trfase"/>
</dbReference>
<dbReference type="InterPro" id="IPR049704">
    <property type="entry name" value="Aminotrans_3_PPA_site"/>
</dbReference>
<reference evidence="4 5" key="1">
    <citation type="submission" date="2018-06" db="EMBL/GenBank/DDBJ databases">
        <title>Genomic Encyclopedia of Archaeal and Bacterial Type Strains, Phase II (KMG-II): from individual species to whole genera.</title>
        <authorList>
            <person name="Goeker M."/>
        </authorList>
    </citation>
    <scope>NUCLEOTIDE SEQUENCE [LARGE SCALE GENOMIC DNA]</scope>
    <source>
        <strain evidence="4 5">DSM 21851</strain>
    </source>
</reference>
<dbReference type="RefSeq" id="WP_111630776.1">
    <property type="nucleotide sequence ID" value="NZ_QLMC01000006.1"/>
</dbReference>
<evidence type="ECO:0000256" key="1">
    <source>
        <dbReference type="ARBA" id="ARBA00001933"/>
    </source>
</evidence>
<keyword evidence="5" id="KW-1185">Reference proteome</keyword>
<dbReference type="Gene3D" id="3.40.640.10">
    <property type="entry name" value="Type I PLP-dependent aspartate aminotransferase-like (Major domain)"/>
    <property type="match status" value="1"/>
</dbReference>
<keyword evidence="2" id="KW-0663">Pyridoxal phosphate</keyword>
<dbReference type="OrthoDB" id="9762089at2"/>
<dbReference type="PANTHER" id="PTHR43713:SF3">
    <property type="entry name" value="GLUTAMATE-1-SEMIALDEHYDE 2,1-AMINOMUTASE 1, CHLOROPLASTIC-RELATED"/>
    <property type="match status" value="1"/>
</dbReference>
<dbReference type="GO" id="GO:0016787">
    <property type="term" value="F:hydrolase activity"/>
    <property type="evidence" value="ECO:0007669"/>
    <property type="project" value="InterPro"/>
</dbReference>
<dbReference type="SUPFAM" id="SSF53383">
    <property type="entry name" value="PLP-dependent transferases"/>
    <property type="match status" value="1"/>
</dbReference>
<dbReference type="SUPFAM" id="SSF51556">
    <property type="entry name" value="Metallo-dependent hydrolases"/>
    <property type="match status" value="1"/>
</dbReference>
<dbReference type="Pfam" id="PF04909">
    <property type="entry name" value="Amidohydro_2"/>
    <property type="match status" value="1"/>
</dbReference>
<evidence type="ECO:0000313" key="4">
    <source>
        <dbReference type="EMBL" id="RAJ93250.1"/>
    </source>
</evidence>
<dbReference type="Pfam" id="PF00202">
    <property type="entry name" value="Aminotran_3"/>
    <property type="match status" value="1"/>
</dbReference>
<dbReference type="PANTHER" id="PTHR43713">
    <property type="entry name" value="GLUTAMATE-1-SEMIALDEHYDE 2,1-AMINOMUTASE"/>
    <property type="match status" value="1"/>
</dbReference>
<dbReference type="Proteomes" id="UP000248790">
    <property type="component" value="Unassembled WGS sequence"/>
</dbReference>
<gene>
    <name evidence="4" type="ORF">LX87_04762</name>
</gene>
<evidence type="ECO:0000259" key="3">
    <source>
        <dbReference type="Pfam" id="PF04909"/>
    </source>
</evidence>
<dbReference type="PROSITE" id="PS00600">
    <property type="entry name" value="AA_TRANSFER_CLASS_3"/>
    <property type="match status" value="1"/>
</dbReference>
<comment type="cofactor">
    <cofactor evidence="1">
        <name>pyridoxal 5'-phosphate</name>
        <dbReference type="ChEBI" id="CHEBI:597326"/>
    </cofactor>
</comment>